<evidence type="ECO:0000313" key="2">
    <source>
        <dbReference type="Proteomes" id="UP001056778"/>
    </source>
</evidence>
<keyword evidence="2" id="KW-1185">Reference proteome</keyword>
<name>A0ACB9SV39_HOLOL</name>
<evidence type="ECO:0000313" key="1">
    <source>
        <dbReference type="EMBL" id="KAI4458342.1"/>
    </source>
</evidence>
<accession>A0ACB9SV39</accession>
<protein>
    <submittedName>
        <fullName evidence="1">Fat atypical cadherin-related</fullName>
    </submittedName>
</protein>
<gene>
    <name evidence="1" type="ORF">MML48_7g00011877</name>
</gene>
<sequence length="2008" mass="222072">MKMSRKQTEHEKEIQIGEHKFEKVQTFKYLGTIISNKNDRSIEIAQRIKAGHNAYYRYKDIMRTISQETRPLELPIVGEPNVEIFLDLIFPKGPPIFFLNGKKLQLLSPIDKDEDNLSHILFQLACTVKSTHKKKTYPVIVRLTDINDNAPEFVNAPYVTTISELTPVGTTVFQNVLATDKDSGANGLIEYSIVPGSHFDPDYANSGRLNTADGYGFFAINLPHQGQVTVNRTLDYEKTQRYYVTIVATDKAKNESERLSATTTLTINIKDDDDQNPSFIYKGCMLLDGACINPEYSTSVSSGVLHGVLNISPEKIQAVDMDTINSPIHYTFVSGVPDSYKEYFRIDPDTGAVHQVKAVDTSTTKLFNIIIKAQEISEAKRSTTAKLAITVKPVDANPPEIVVSSTEGFVNENSQVGTNVLDSGGNPLIVTVEDKDFGPDDPKPAYTFELTTPFFAIDKVGHLIVNENNLDRDPPNPGKFRFQIVAREKIGTAASAPISLTVNLKDVNDNPPVLPIIPPIMVPAGDTKRKITKVQATDNDIGENAEITYSIYHVSNNGNNKFVINPRTGDIETVGKLNAGEQYSLTVQATDNGGLYTQAIVEVTISPGPNTQSPVFEQSVYDIEVSEGATINSTVATVMAIDPEDDPVTYFIVSGNDLRQFAIGSRSGIITVIRKLDREDLTKYRLIIKAEDTGKLASTATVNIKVTDINDKNPEFVGDPYNFTVREGLNKTYVGKVHATDADEGVNALVTYMIPTDLPFNIDNETGDVTTKKALDYETQKMYQFVVTAKDGASDPRIATATVTVNVLDIEDEVPVFTREEYEAIVPENVPDYFVTDVMAIDPDTVKKITYVIHQGPTDLFRIDENSGAIYTTRGLDYEKDSEHTLIIGTLENMSDTKGSTTKVIVKVEVSTMTVYQDRNDIPPVFTKIPPPIMLKDDTPIGTSVYDLETTDSDGTAPGNKIDVRAYDLGEPQLSSVITLDIYIQHVTTVPPTGDTKRKITKVQATDNDIGENAEITYSIYHVSNNGNNKFVINPRTGDIETVGKLNAGEQYSLTVQATDNGGLYTQAIVEVTISPGPNTQSPVFEQSVYDIEVSEGATINSTVATVMAIDPEDDPVTYFIVSGNDLRQFAIGSRSGIITVIRKLDREDLTKYRLIIKAEDTGKLASTATVNIKVTDINDKNPEFVGDPYNFTVREGLNKTYVGKVHATDADEGVNALVTYMIPTDLPFNIDNETGDVTTKKALDYETQKMYQFVVTAKDGASDPRIATATVTVNVLDIEDEVPVFTREEYEAIVPENVPDYFVTDVMAIDPDTVKKITYVIHQGPTDLFRIDENSGAIYTTRGLDYEKDSEHTLIIGTLENMSDTKGSTTKVIVKVEVSTMTVYQDRNDIPPVFTKIPPPIMLKDDTPIGTSVYDLETTDSDGTAPGNKIDVRAYDLGEPQLSSVITLDIYIQHVATVPPEVSLRFADNSYSVQVPENSTIGTLVKTLTIVNSRTHGDNIPLRCQITSGNTEGKFLVNVTEERNCALYLNDTLDYEEVESYKIEVDLVSVQAFLNKKFSKTQVSINVVDINDNKPFFIKSSNIQDKFYAAIPNTAALATTVIQIKADDKDSGKYGKVKYILQGNQSEVYFSIDPTSGIVRTKRSVEEVDNTQPFRFTVVARDNPNATIDFNSIEAPLIINLIGRVNRLILAIGDAKPDDVASKVDVVAQIIQEQSGLIIGVEKLNVREFVGENGTLEVDPAGTDIWFYVIDPETDTILPVNHTLVQKLILDKSAMTNITFDVSGQIKQTAFNIHEPLVTPKIKTASIATLNGEVFPYALIIIACIIFILGIVGIIYICVSWSRYKSFKDQMQRQYVVPASPARYDSVYVEPNLKEYETQVLQMCVPVDDQDDYNDLHLDFSNKNHTFSLENVSYITKDNNITKYGQQSPVSSESATTARASSVGEHILTNNMGHPLSRDHMYQRSSDDEEMNASPTNENVMFREKKDYSHIGFTYGDHSPVETTTEL</sequence>
<organism evidence="1 2">
    <name type="scientific">Holotrichia oblita</name>
    <name type="common">Chafer beetle</name>
    <dbReference type="NCBI Taxonomy" id="644536"/>
    <lineage>
        <taxon>Eukaryota</taxon>
        <taxon>Metazoa</taxon>
        <taxon>Ecdysozoa</taxon>
        <taxon>Arthropoda</taxon>
        <taxon>Hexapoda</taxon>
        <taxon>Insecta</taxon>
        <taxon>Pterygota</taxon>
        <taxon>Neoptera</taxon>
        <taxon>Endopterygota</taxon>
        <taxon>Coleoptera</taxon>
        <taxon>Polyphaga</taxon>
        <taxon>Scarabaeiformia</taxon>
        <taxon>Scarabaeidae</taxon>
        <taxon>Melolonthinae</taxon>
        <taxon>Holotrichia</taxon>
    </lineage>
</organism>
<dbReference type="EMBL" id="CM043021">
    <property type="protein sequence ID" value="KAI4458342.1"/>
    <property type="molecule type" value="Genomic_DNA"/>
</dbReference>
<comment type="caution">
    <text evidence="1">The sequence shown here is derived from an EMBL/GenBank/DDBJ whole genome shotgun (WGS) entry which is preliminary data.</text>
</comment>
<reference evidence="1" key="1">
    <citation type="submission" date="2022-04" db="EMBL/GenBank/DDBJ databases">
        <title>Chromosome-scale genome assembly of Holotrichia oblita Faldermann.</title>
        <authorList>
            <person name="Rongchong L."/>
        </authorList>
    </citation>
    <scope>NUCLEOTIDE SEQUENCE</scope>
    <source>
        <strain evidence="1">81SQS9</strain>
    </source>
</reference>
<dbReference type="Proteomes" id="UP001056778">
    <property type="component" value="Chromosome 7"/>
</dbReference>
<proteinExistence type="predicted"/>